<dbReference type="PANTHER" id="PTHR47551">
    <property type="entry name" value="TUBULIN--TYROSINE LIGASE PBY1-RELATED"/>
    <property type="match status" value="1"/>
</dbReference>
<accession>A0A8S8ZWI1</accession>
<dbReference type="OMA" id="TNTCFQE"/>
<feature type="compositionally biased region" description="Acidic residues" evidence="1">
    <location>
        <begin position="251"/>
        <end position="260"/>
    </location>
</feature>
<dbReference type="Gene3D" id="3.40.1210.10">
    <property type="entry name" value="Survival protein SurE-like phosphatase/nucleotidase"/>
    <property type="match status" value="1"/>
</dbReference>
<sequence length="849" mass="93948">MHILVVNDDGPPSSHSSPYVHSLVRELQAAGHVVSVCLPHTQRSWIGKAHMIGQTVKPLYYRPPPTSSPAAGLTTALITSTDSPDETVNVTDHGSTHPRPSTVPGTEEWILVDGTPASCVQIGLYHFFQDRGPIDLVVSGPNYGRNTTAVFALSSGTLGGALEAAVCKRRAIALSYAFFNRNHDPSIIAKASRQSVRVIEALWKEWPTDRSVDLYSVNVPLLEGLEEGKVLYTPMLQNYWGAGSCFEEVEGSVDGEEEDEERIREGGEMGRAETDGGKEIGKRDGKGGLHTHKHFKWSPRFTDVYKSVEEAAPGNDGWAVKEGHTSVTPLKANFWNTAENLHGKELQLPPLETPSATKTESATTLPIRESATTTKDEKDHLYALIDYQDAYVQPLILSAIEKLLPASSYTLLSSPFTAENKEPEIHLDTLLPSPEAKCLQITPYETIDFDHAMAHPSTTLINSYIIRKALIRKHFLSSTVEHWVSKHPDSALKTHVKRAEAFEVDYAEFLDDALVEAFDLRASMEKNDELLAEGKGEEVEWWILKPSMSDRGQGIRLFSTMEELQSIFDGWEVESDDEEEEEEDDDSTTVERPTKDTDNDNDDDSDAGINTSHLRHFIAQPYIHPPLLLPELQNRKFHIRVYVLAVGALKVYVYKDMLALFAGTPYVSPSAPSSSQEELDLSAHLTNTCLQTYTSPLAAENSVHKFWDLPTLSPTHFSKEKAENIWEQICEVTGELFEAAARGMMIHFQPMEQAFEVYGLDFLVDADDASGKNTAWLLEVNAFPDFKQTGSNEELKGVVGGFWEGVVREAVVGGGFVGKGAEGTEGAAGKGQGVEKMRLVREVDLGRRW</sequence>
<dbReference type="GO" id="GO:0000932">
    <property type="term" value="C:P-body"/>
    <property type="evidence" value="ECO:0007669"/>
    <property type="project" value="TreeGrafter"/>
</dbReference>
<evidence type="ECO:0000259" key="2">
    <source>
        <dbReference type="Pfam" id="PF01975"/>
    </source>
</evidence>
<dbReference type="InterPro" id="IPR036523">
    <property type="entry name" value="SurE-like_sf"/>
</dbReference>
<dbReference type="NCBIfam" id="TIGR00087">
    <property type="entry name" value="surE"/>
    <property type="match status" value="1"/>
</dbReference>
<dbReference type="VEuPathDB" id="FungiDB:SMAC_03377"/>
<dbReference type="PANTHER" id="PTHR47551:SF1">
    <property type="entry name" value="TUBULIN--TYROSINE LIGASE PBY1-RELATED"/>
    <property type="match status" value="1"/>
</dbReference>
<dbReference type="InterPro" id="IPR004344">
    <property type="entry name" value="TTL/TTLL_fam"/>
</dbReference>
<organism evidence="3 4">
    <name type="scientific">Sordaria macrospora</name>
    <dbReference type="NCBI Taxonomy" id="5147"/>
    <lineage>
        <taxon>Eukaryota</taxon>
        <taxon>Fungi</taxon>
        <taxon>Dikarya</taxon>
        <taxon>Ascomycota</taxon>
        <taxon>Pezizomycotina</taxon>
        <taxon>Sordariomycetes</taxon>
        <taxon>Sordariomycetidae</taxon>
        <taxon>Sordariales</taxon>
        <taxon>Sordariaceae</taxon>
        <taxon>Sordaria</taxon>
    </lineage>
</organism>
<feature type="domain" description="Survival protein SurE-like phosphatase/nucleotidase" evidence="2">
    <location>
        <begin position="3"/>
        <end position="240"/>
    </location>
</feature>
<gene>
    <name evidence="3" type="ORF">SMACR_03377</name>
</gene>
<evidence type="ECO:0000313" key="3">
    <source>
        <dbReference type="EMBL" id="KAA8632891.1"/>
    </source>
</evidence>
<proteinExistence type="predicted"/>
<dbReference type="AlphaFoldDB" id="A0A8S8ZWI1"/>
<dbReference type="GO" id="GO:0016787">
    <property type="term" value="F:hydrolase activity"/>
    <property type="evidence" value="ECO:0007669"/>
    <property type="project" value="InterPro"/>
</dbReference>
<dbReference type="Pfam" id="PF01975">
    <property type="entry name" value="SurE"/>
    <property type="match status" value="1"/>
</dbReference>
<evidence type="ECO:0000313" key="4">
    <source>
        <dbReference type="Proteomes" id="UP000433876"/>
    </source>
</evidence>
<feature type="region of interest" description="Disordered" evidence="1">
    <location>
        <begin position="348"/>
        <end position="371"/>
    </location>
</feature>
<dbReference type="Gene3D" id="3.30.470.20">
    <property type="entry name" value="ATP-grasp fold, B domain"/>
    <property type="match status" value="1"/>
</dbReference>
<feature type="compositionally biased region" description="Polar residues" evidence="1">
    <location>
        <begin position="82"/>
        <end position="93"/>
    </location>
</feature>
<feature type="region of interest" description="Disordered" evidence="1">
    <location>
        <begin position="251"/>
        <end position="289"/>
    </location>
</feature>
<reference evidence="3 4" key="1">
    <citation type="submission" date="2017-07" db="EMBL/GenBank/DDBJ databases">
        <title>Genome sequence of the Sordaria macrospora wild type strain R19027.</title>
        <authorList>
            <person name="Nowrousian M."/>
            <person name="Teichert I."/>
            <person name="Kueck U."/>
        </authorList>
    </citation>
    <scope>NUCLEOTIDE SEQUENCE [LARGE SCALE GENOMIC DNA]</scope>
    <source>
        <strain evidence="3 4">R19027</strain>
        <tissue evidence="3">Mycelium</tissue>
    </source>
</reference>
<feature type="region of interest" description="Disordered" evidence="1">
    <location>
        <begin position="570"/>
        <end position="609"/>
    </location>
</feature>
<dbReference type="SUPFAM" id="SSF56059">
    <property type="entry name" value="Glutathione synthetase ATP-binding domain-like"/>
    <property type="match status" value="1"/>
</dbReference>
<evidence type="ECO:0000256" key="1">
    <source>
        <dbReference type="SAM" id="MobiDB-lite"/>
    </source>
</evidence>
<dbReference type="EMBL" id="NMPR01000046">
    <property type="protein sequence ID" value="KAA8632891.1"/>
    <property type="molecule type" value="Genomic_DNA"/>
</dbReference>
<dbReference type="Proteomes" id="UP000433876">
    <property type="component" value="Unassembled WGS sequence"/>
</dbReference>
<dbReference type="InterPro" id="IPR027746">
    <property type="entry name" value="TTL"/>
</dbReference>
<feature type="compositionally biased region" description="Acidic residues" evidence="1">
    <location>
        <begin position="571"/>
        <end position="588"/>
    </location>
</feature>
<comment type="caution">
    <text evidence="3">The sequence shown here is derived from an EMBL/GenBank/DDBJ whole genome shotgun (WGS) entry which is preliminary data.</text>
</comment>
<dbReference type="SUPFAM" id="SSF64167">
    <property type="entry name" value="SurE-like"/>
    <property type="match status" value="1"/>
</dbReference>
<feature type="compositionally biased region" description="Basic and acidic residues" evidence="1">
    <location>
        <begin position="261"/>
        <end position="287"/>
    </location>
</feature>
<feature type="region of interest" description="Disordered" evidence="1">
    <location>
        <begin position="82"/>
        <end position="104"/>
    </location>
</feature>
<name>A0A8S8ZWI1_SORMA</name>
<dbReference type="PROSITE" id="PS51221">
    <property type="entry name" value="TTL"/>
    <property type="match status" value="1"/>
</dbReference>
<dbReference type="Pfam" id="PF03133">
    <property type="entry name" value="TTL"/>
    <property type="match status" value="1"/>
</dbReference>
<feature type="compositionally biased region" description="Polar residues" evidence="1">
    <location>
        <begin position="354"/>
        <end position="364"/>
    </location>
</feature>
<protein>
    <recommendedName>
        <fullName evidence="2">Survival protein SurE-like phosphatase/nucleotidase domain-containing protein</fullName>
    </recommendedName>
</protein>
<dbReference type="InterPro" id="IPR002828">
    <property type="entry name" value="SurE-like_Pase/nucleotidase"/>
</dbReference>